<proteinExistence type="predicted"/>
<reference evidence="2 3" key="1">
    <citation type="journal article" date="2006" name="Mol. Plant Microbe Interact.">
        <title>Identification of open reading frames unique to a select agent: Ralstonia solanacearum race 3 biovar 2.</title>
        <authorList>
            <person name="Gabriel D.W."/>
            <person name="Allen C."/>
            <person name="Schell M."/>
            <person name="Denny T.P."/>
            <person name="Greenberg J.T."/>
            <person name="Duan Y.P."/>
            <person name="Flores-Cruz Z."/>
            <person name="Huang Q."/>
            <person name="Clifford J.M."/>
            <person name="Presting G."/>
            <person name="Gonzalez E.T."/>
            <person name="Reddy J."/>
            <person name="Elphinstone J."/>
            <person name="Swanson J."/>
            <person name="Yao J."/>
            <person name="Mulholland V."/>
            <person name="Liu L."/>
            <person name="Farmerie W."/>
            <person name="Patnaikuni M."/>
            <person name="Balogh B."/>
            <person name="Norman D."/>
            <person name="Alvarez A."/>
            <person name="Castillo J.A."/>
            <person name="Jones J."/>
            <person name="Saddler G."/>
            <person name="Walunas T."/>
            <person name="Zhukov A."/>
            <person name="Mikhailova N."/>
        </authorList>
    </citation>
    <scope>NUCLEOTIDE SEQUENCE [LARGE SCALE GENOMIC DNA]</scope>
    <source>
        <strain evidence="2 3">UW551</strain>
    </source>
</reference>
<comment type="caution">
    <text evidence="2">The sequence shown here is derived from an EMBL/GenBank/DDBJ whole genome shotgun (WGS) entry which is preliminary data.</text>
</comment>
<dbReference type="Proteomes" id="UP000005933">
    <property type="component" value="Unassembled WGS sequence"/>
</dbReference>
<gene>
    <name evidence="2" type="ORF">RRSL_01388</name>
</gene>
<evidence type="ECO:0000256" key="1">
    <source>
        <dbReference type="SAM" id="MobiDB-lite"/>
    </source>
</evidence>
<evidence type="ECO:0000313" key="2">
    <source>
        <dbReference type="EMBL" id="EAP71788.1"/>
    </source>
</evidence>
<accession>A0AB33VA83</accession>
<name>A0AB33VA83_RALSU</name>
<feature type="region of interest" description="Disordered" evidence="1">
    <location>
        <begin position="59"/>
        <end position="101"/>
    </location>
</feature>
<protein>
    <submittedName>
        <fullName evidence="2">Uncharacterized protein</fullName>
    </submittedName>
</protein>
<evidence type="ECO:0000313" key="3">
    <source>
        <dbReference type="Proteomes" id="UP000005933"/>
    </source>
</evidence>
<dbReference type="EMBL" id="AAKL01000043">
    <property type="protein sequence ID" value="EAP71788.1"/>
    <property type="molecule type" value="Genomic_DNA"/>
</dbReference>
<dbReference type="AlphaFoldDB" id="A0AB33VA83"/>
<sequence length="113" mass="12732">MALERETDRRRLGAGADRRSNPLRWALKRLACRGVVCLAWVAASTIRWSYPLLGPAGRLRRQPQKPRQPLMCPQRGPLAAPTRARTLPTLGEKNGRRDPRGHFSLSLLFCYSG</sequence>
<organism evidence="2 3">
    <name type="scientific">Ralstonia solanacearum (strain UW551)</name>
    <dbReference type="NCBI Taxonomy" id="342110"/>
    <lineage>
        <taxon>Bacteria</taxon>
        <taxon>Pseudomonadati</taxon>
        <taxon>Pseudomonadota</taxon>
        <taxon>Betaproteobacteria</taxon>
        <taxon>Burkholderiales</taxon>
        <taxon>Burkholderiaceae</taxon>
        <taxon>Ralstonia</taxon>
        <taxon>Ralstonia solanacearum species complex</taxon>
    </lineage>
</organism>